<reference evidence="4 5" key="2">
    <citation type="journal article" date="2015" name="Eukaryot. Cell">
        <title>Asexual propagation of a virulent clone complex in a human and feline outbreak of sporotrichosis.</title>
        <authorList>
            <person name="Teixeira Mde M."/>
            <person name="Rodrigues A.M."/>
            <person name="Tsui C.K."/>
            <person name="de Almeida L.G."/>
            <person name="Van Diepeningen A.D."/>
            <person name="van den Ende B.G."/>
            <person name="Fernandes G.F."/>
            <person name="Kano R."/>
            <person name="Hamelin R.C."/>
            <person name="Lopes-Bezerra L.M."/>
            <person name="Vasconcelos A.T."/>
            <person name="de Hoog S."/>
            <person name="de Camargo Z.P."/>
            <person name="Felipe M.S."/>
        </authorList>
    </citation>
    <scope>NUCLEOTIDE SEQUENCE [LARGE SCALE GENOMIC DNA]</scope>
    <source>
        <strain evidence="4 5">1099-18</strain>
    </source>
</reference>
<dbReference type="Pfam" id="PF01370">
    <property type="entry name" value="Epimerase"/>
    <property type="match status" value="1"/>
</dbReference>
<dbReference type="GeneID" id="27666416"/>
<gene>
    <name evidence="4" type="ORF">SPSK_04331</name>
</gene>
<evidence type="ECO:0000313" key="4">
    <source>
        <dbReference type="EMBL" id="KJR83650.1"/>
    </source>
</evidence>
<accession>A0A0F2M4B1</accession>
<feature type="domain" description="NAD-dependent epimerase/dehydratase" evidence="3">
    <location>
        <begin position="14"/>
        <end position="262"/>
    </location>
</feature>
<sequence length="343" mass="38137">MTTPQYALPVGSLILVTGANGYIGSHVADVLLGLKYRVRGTAREDKPWLNEFFETKYGKGAFESFVLRDMQDESDWELAMRGIDGVVHVAGDVSMNTDPSVVIPQTQQATRNILNAAAKNPQIQRFVLTSSSSAAIIPKANVKGAVIDQSKGTYNDEAVAAAWGNETPEVSKGFVVYAAAKTEGERAAWEWNKDTNPGFVLNTVLPNYNVGEILVPKYQHGSTMGFVRSFWKDNYFAFDTMPPQYYVHVRDCARLHAVALLDSSIKNERIFAFAYEFNWTDVIGILRTLRPNKTFQDPPKNEGRDYTVVTGRERAESLLKSFFGQDGWVDLETGLAEGIEDLD</sequence>
<evidence type="ECO:0000313" key="5">
    <source>
        <dbReference type="Proteomes" id="UP000033710"/>
    </source>
</evidence>
<dbReference type="InterPro" id="IPR001509">
    <property type="entry name" value="Epimerase_deHydtase"/>
</dbReference>
<dbReference type="GO" id="GO:0016616">
    <property type="term" value="F:oxidoreductase activity, acting on the CH-OH group of donors, NAD or NADP as acceptor"/>
    <property type="evidence" value="ECO:0007669"/>
    <property type="project" value="TreeGrafter"/>
</dbReference>
<dbReference type="SUPFAM" id="SSF51735">
    <property type="entry name" value="NAD(P)-binding Rossmann-fold domains"/>
    <property type="match status" value="1"/>
</dbReference>
<dbReference type="Proteomes" id="UP000033710">
    <property type="component" value="Unassembled WGS sequence"/>
</dbReference>
<name>A0A0F2M4B1_SPOSC</name>
<dbReference type="InterPro" id="IPR036291">
    <property type="entry name" value="NAD(P)-bd_dom_sf"/>
</dbReference>
<dbReference type="PANTHER" id="PTHR10366:SF562">
    <property type="entry name" value="ALDEHYDE REDUCTASE II (AFU_ORTHOLOGUE AFUA_1G11360)"/>
    <property type="match status" value="1"/>
</dbReference>
<dbReference type="AlphaFoldDB" id="A0A0F2M4B1"/>
<proteinExistence type="inferred from homology"/>
<dbReference type="PANTHER" id="PTHR10366">
    <property type="entry name" value="NAD DEPENDENT EPIMERASE/DEHYDRATASE"/>
    <property type="match status" value="1"/>
</dbReference>
<keyword evidence="1" id="KW-0560">Oxidoreductase</keyword>
<dbReference type="KEGG" id="ssck:SPSK_04331"/>
<evidence type="ECO:0000259" key="3">
    <source>
        <dbReference type="Pfam" id="PF01370"/>
    </source>
</evidence>
<comment type="caution">
    <text evidence="4">The sequence shown here is derived from an EMBL/GenBank/DDBJ whole genome shotgun (WGS) entry which is preliminary data.</text>
</comment>
<evidence type="ECO:0000256" key="1">
    <source>
        <dbReference type="ARBA" id="ARBA00023002"/>
    </source>
</evidence>
<dbReference type="VEuPathDB" id="FungiDB:SPSK_04331"/>
<dbReference type="RefSeq" id="XP_016586326.1">
    <property type="nucleotide sequence ID" value="XM_016731139.1"/>
</dbReference>
<dbReference type="InterPro" id="IPR050425">
    <property type="entry name" value="NAD(P)_dehydrat-like"/>
</dbReference>
<organism evidence="4 5">
    <name type="scientific">Sporothrix schenckii 1099-18</name>
    <dbReference type="NCBI Taxonomy" id="1397361"/>
    <lineage>
        <taxon>Eukaryota</taxon>
        <taxon>Fungi</taxon>
        <taxon>Dikarya</taxon>
        <taxon>Ascomycota</taxon>
        <taxon>Pezizomycotina</taxon>
        <taxon>Sordariomycetes</taxon>
        <taxon>Sordariomycetidae</taxon>
        <taxon>Ophiostomatales</taxon>
        <taxon>Ophiostomataceae</taxon>
        <taxon>Sporothrix</taxon>
    </lineage>
</organism>
<dbReference type="EMBL" id="AXCR01000010">
    <property type="protein sequence ID" value="KJR83650.1"/>
    <property type="molecule type" value="Genomic_DNA"/>
</dbReference>
<comment type="similarity">
    <text evidence="2">Belongs to the NAD(P)-dependent epimerase/dehydratase family. Dihydroflavonol-4-reductase subfamily.</text>
</comment>
<protein>
    <submittedName>
        <fullName evidence="4">Cinnamoyl-CoA reductase</fullName>
    </submittedName>
</protein>
<evidence type="ECO:0000256" key="2">
    <source>
        <dbReference type="ARBA" id="ARBA00023445"/>
    </source>
</evidence>
<dbReference type="OrthoDB" id="2735536at2759"/>
<dbReference type="Gene3D" id="3.40.50.720">
    <property type="entry name" value="NAD(P)-binding Rossmann-like Domain"/>
    <property type="match status" value="1"/>
</dbReference>
<reference evidence="4 5" key="1">
    <citation type="journal article" date="2014" name="BMC Genomics">
        <title>Comparative genomics of the major fungal agents of human and animal Sporotrichosis: Sporothrix schenckii and Sporothrix brasiliensis.</title>
        <authorList>
            <person name="Teixeira M.M."/>
            <person name="de Almeida L.G."/>
            <person name="Kubitschek-Barreira P."/>
            <person name="Alves F.L."/>
            <person name="Kioshima E.S."/>
            <person name="Abadio A.K."/>
            <person name="Fernandes L."/>
            <person name="Derengowski L.S."/>
            <person name="Ferreira K.S."/>
            <person name="Souza R.C."/>
            <person name="Ruiz J.C."/>
            <person name="de Andrade N.C."/>
            <person name="Paes H.C."/>
            <person name="Nicola A.M."/>
            <person name="Albuquerque P."/>
            <person name="Gerber A.L."/>
            <person name="Martins V.P."/>
            <person name="Peconick L.D."/>
            <person name="Neto A.V."/>
            <person name="Chaucanez C.B."/>
            <person name="Silva P.A."/>
            <person name="Cunha O.L."/>
            <person name="de Oliveira F.F."/>
            <person name="dos Santos T.C."/>
            <person name="Barros A.L."/>
            <person name="Soares M.A."/>
            <person name="de Oliveira L.M."/>
            <person name="Marini M.M."/>
            <person name="Villalobos-Duno H."/>
            <person name="Cunha M.M."/>
            <person name="de Hoog S."/>
            <person name="da Silveira J.F."/>
            <person name="Henrissat B."/>
            <person name="Nino-Vega G.A."/>
            <person name="Cisalpino P.S."/>
            <person name="Mora-Montes H.M."/>
            <person name="Almeida S.R."/>
            <person name="Stajich J.E."/>
            <person name="Lopes-Bezerra L.M."/>
            <person name="Vasconcelos A.T."/>
            <person name="Felipe M.S."/>
        </authorList>
    </citation>
    <scope>NUCLEOTIDE SEQUENCE [LARGE SCALE GENOMIC DNA]</scope>
    <source>
        <strain evidence="4 5">1099-18</strain>
    </source>
</reference>